<evidence type="ECO:0000256" key="4">
    <source>
        <dbReference type="ARBA" id="ARBA00023288"/>
    </source>
</evidence>
<proteinExistence type="predicted"/>
<feature type="signal peptide" evidence="5">
    <location>
        <begin position="1"/>
        <end position="21"/>
    </location>
</feature>
<evidence type="ECO:0000256" key="1">
    <source>
        <dbReference type="ARBA" id="ARBA00022729"/>
    </source>
</evidence>
<gene>
    <name evidence="7" type="ORF">SAMN05421509_102296</name>
</gene>
<evidence type="ECO:0000256" key="5">
    <source>
        <dbReference type="SAM" id="SignalP"/>
    </source>
</evidence>
<dbReference type="RefSeq" id="WP_097022066.1">
    <property type="nucleotide sequence ID" value="NZ_OBQJ01000002.1"/>
</dbReference>
<dbReference type="InterPro" id="IPR036328">
    <property type="entry name" value="MliC_sf"/>
</dbReference>
<keyword evidence="1 5" id="KW-0732">Signal</keyword>
<organism evidence="7 8">
    <name type="scientific">Chromohalobacter canadensis</name>
    <dbReference type="NCBI Taxonomy" id="141389"/>
    <lineage>
        <taxon>Bacteria</taxon>
        <taxon>Pseudomonadati</taxon>
        <taxon>Pseudomonadota</taxon>
        <taxon>Gammaproteobacteria</taxon>
        <taxon>Oceanospirillales</taxon>
        <taxon>Halomonadaceae</taxon>
        <taxon>Chromohalobacter</taxon>
    </lineage>
</organism>
<protein>
    <submittedName>
        <fullName evidence="7">Membrane-bound inhibitor of C-type lysozyme</fullName>
    </submittedName>
</protein>
<dbReference type="Gene3D" id="2.40.128.200">
    <property type="match status" value="1"/>
</dbReference>
<reference evidence="7 8" key="1">
    <citation type="submission" date="2017-08" db="EMBL/GenBank/DDBJ databases">
        <authorList>
            <person name="de Groot N.N."/>
        </authorList>
    </citation>
    <scope>NUCLEOTIDE SEQUENCE [LARGE SCALE GENOMIC DNA]</scope>
    <source>
        <strain evidence="7 8">USBA 855</strain>
    </source>
</reference>
<dbReference type="OrthoDB" id="7926518at2"/>
<evidence type="ECO:0000256" key="2">
    <source>
        <dbReference type="ARBA" id="ARBA00023136"/>
    </source>
</evidence>
<dbReference type="Proteomes" id="UP000219023">
    <property type="component" value="Unassembled WGS sequence"/>
</dbReference>
<dbReference type="PROSITE" id="PS51257">
    <property type="entry name" value="PROKAR_LIPOPROTEIN"/>
    <property type="match status" value="1"/>
</dbReference>
<name>A0A285VGY6_9GAMM</name>
<keyword evidence="4" id="KW-0449">Lipoprotein</keyword>
<evidence type="ECO:0000259" key="6">
    <source>
        <dbReference type="Pfam" id="PF09864"/>
    </source>
</evidence>
<dbReference type="SUPFAM" id="SSF141488">
    <property type="entry name" value="YdhA-like"/>
    <property type="match status" value="1"/>
</dbReference>
<keyword evidence="3" id="KW-0564">Palmitate</keyword>
<dbReference type="AlphaFoldDB" id="A0A285VGY6"/>
<evidence type="ECO:0000313" key="8">
    <source>
        <dbReference type="Proteomes" id="UP000219023"/>
    </source>
</evidence>
<keyword evidence="2" id="KW-0472">Membrane</keyword>
<accession>A0A285VGY6</accession>
<feature type="chain" id="PRO_5013307133" evidence="5">
    <location>
        <begin position="22"/>
        <end position="124"/>
    </location>
</feature>
<dbReference type="EMBL" id="OBQJ01000002">
    <property type="protein sequence ID" value="SOC53320.1"/>
    <property type="molecule type" value="Genomic_DNA"/>
</dbReference>
<sequence length="124" mass="13734">MKSVSLTLLALATLLTGCAMQGGDGDRADQHTQIYQCEGETSLSVTYFQYGADTDRAMLSYGHDSIPMHQIASGSGARYASDDEQLAYVWHTKGDNGMLYRENDEGERNVIERDCQGRMKDADR</sequence>
<dbReference type="InterPro" id="IPR018660">
    <property type="entry name" value="MliC"/>
</dbReference>
<evidence type="ECO:0000313" key="7">
    <source>
        <dbReference type="EMBL" id="SOC53320.1"/>
    </source>
</evidence>
<feature type="domain" description="C-type lysozyme inhibitor" evidence="6">
    <location>
        <begin position="35"/>
        <end position="106"/>
    </location>
</feature>
<dbReference type="Pfam" id="PF09864">
    <property type="entry name" value="MliC"/>
    <property type="match status" value="1"/>
</dbReference>
<evidence type="ECO:0000256" key="3">
    <source>
        <dbReference type="ARBA" id="ARBA00023139"/>
    </source>
</evidence>